<organism evidence="2 3">
    <name type="scientific">Rhodobacter calidifons</name>
    <dbReference type="NCBI Taxonomy" id="2715277"/>
    <lineage>
        <taxon>Bacteria</taxon>
        <taxon>Pseudomonadati</taxon>
        <taxon>Pseudomonadota</taxon>
        <taxon>Alphaproteobacteria</taxon>
        <taxon>Rhodobacterales</taxon>
        <taxon>Rhodobacter group</taxon>
        <taxon>Rhodobacter</taxon>
    </lineage>
</organism>
<keyword evidence="3" id="KW-1185">Reference proteome</keyword>
<evidence type="ECO:0000313" key="2">
    <source>
        <dbReference type="EMBL" id="NHB76424.1"/>
    </source>
</evidence>
<gene>
    <name evidence="2" type="ORF">G8O29_06670</name>
</gene>
<evidence type="ECO:0000256" key="1">
    <source>
        <dbReference type="SAM" id="SignalP"/>
    </source>
</evidence>
<dbReference type="Proteomes" id="UP001515660">
    <property type="component" value="Unassembled WGS sequence"/>
</dbReference>
<dbReference type="PIRSF" id="PIRSF028101">
    <property type="entry name" value="UCP028101"/>
    <property type="match status" value="1"/>
</dbReference>
<dbReference type="Pfam" id="PF07433">
    <property type="entry name" value="DUF1513"/>
    <property type="match status" value="1"/>
</dbReference>
<evidence type="ECO:0000313" key="3">
    <source>
        <dbReference type="Proteomes" id="UP001515660"/>
    </source>
</evidence>
<dbReference type="RefSeq" id="WP_166402711.1">
    <property type="nucleotide sequence ID" value="NZ_JAANHS010000004.1"/>
</dbReference>
<comment type="caution">
    <text evidence="2">The sequence shown here is derived from an EMBL/GenBank/DDBJ whole genome shotgun (WGS) entry which is preliminary data.</text>
</comment>
<protein>
    <submittedName>
        <fullName evidence="2">DUF1513 domain-containing protein</fullName>
    </submittedName>
</protein>
<dbReference type="InterPro" id="IPR015943">
    <property type="entry name" value="WD40/YVTN_repeat-like_dom_sf"/>
</dbReference>
<proteinExistence type="predicted"/>
<name>A0ABX0G6E4_9RHOB</name>
<feature type="chain" id="PRO_5047189618" evidence="1">
    <location>
        <begin position="23"/>
        <end position="349"/>
    </location>
</feature>
<dbReference type="InterPro" id="IPR011044">
    <property type="entry name" value="Quino_amine_DH_bsu"/>
</dbReference>
<keyword evidence="1" id="KW-0732">Signal</keyword>
<dbReference type="Gene3D" id="2.130.10.10">
    <property type="entry name" value="YVTN repeat-like/Quinoprotein amine dehydrogenase"/>
    <property type="match status" value="1"/>
</dbReference>
<dbReference type="EMBL" id="JAANHS010000004">
    <property type="protein sequence ID" value="NHB76424.1"/>
    <property type="molecule type" value="Genomic_DNA"/>
</dbReference>
<dbReference type="InterPro" id="IPR008311">
    <property type="entry name" value="UCP028101"/>
</dbReference>
<accession>A0ABX0G6E4</accession>
<dbReference type="SUPFAM" id="SSF50969">
    <property type="entry name" value="YVTN repeat-like/Quinoprotein amine dehydrogenase"/>
    <property type="match status" value="1"/>
</dbReference>
<reference evidence="2 3" key="1">
    <citation type="journal article" date="2022" name="Microorganisms">
        <title>Genome Sequence and Characterization of a Xanthorhodopsin-Containing, Aerobic Anoxygenic Phototrophic Rhodobacter Species, Isolated from Mesophilic Conditions at Yellowstone National Park.</title>
        <authorList>
            <person name="Kyndt J.A."/>
            <person name="Robertson S."/>
            <person name="Shoffstall I.B."/>
            <person name="Ramaley R.F."/>
            <person name="Meyer T.E."/>
        </authorList>
    </citation>
    <scope>NUCLEOTIDE SEQUENCE [LARGE SCALE GENOMIC DNA]</scope>
    <source>
        <strain evidence="2 3">M37P</strain>
    </source>
</reference>
<sequence>MMRRRAFLATLAAALTPRLTWADVGSPVFLAAGKRDEDHFLHGLSAAGESLFRIPLPARGHAAAAHPTLAEAVAFARRPGTFALVIDCATGAVRHRLTPPDGMQFNGHGAYSGDGSLLMTSEVVAETSEGRIGLWDTARYTRLTDWPSHGIGPHEIRRLSDGRLAVANGGIRTDPVDRRKLNLPDMRPNLALLSEDGALLDRIDLPDLRQNSIRHLALSGDSIAFAMQWEGDPSEPVPQLGLWTPGSPPRLCPPPEAEAFAMQGYAGSVAATRDRILVTSPRGGALMLFDAKGRHIATHHRADLCGAASTQGTFTVTDGSGAVWTAEDRGLSPLSRADTRWDNHLVALG</sequence>
<feature type="signal peptide" evidence="1">
    <location>
        <begin position="1"/>
        <end position="22"/>
    </location>
</feature>